<dbReference type="GO" id="GO:0008982">
    <property type="term" value="F:protein-N(PI)-phosphohistidine-sugar phosphotransferase activity"/>
    <property type="evidence" value="ECO:0007669"/>
    <property type="project" value="InterPro"/>
</dbReference>
<evidence type="ECO:0000256" key="1">
    <source>
        <dbReference type="ARBA" id="ARBA00022448"/>
    </source>
</evidence>
<dbReference type="InterPro" id="IPR051819">
    <property type="entry name" value="PTS_sugar-specific_EIIB"/>
</dbReference>
<keyword evidence="3" id="KW-0762">Sugar transport</keyword>
<dbReference type="PANTHER" id="PTHR34581">
    <property type="entry name" value="PTS SYSTEM N,N'-DIACETYLCHITOBIOSE-SPECIFIC EIIB COMPONENT"/>
    <property type="match status" value="1"/>
</dbReference>
<keyword evidence="1" id="KW-0813">Transport</keyword>
<sequence length="101" mass="10261">MRILVVCGAGASSTFVALRIRQTAAARGLDLDVSAGSESDLPDALDGVDVLLVGPHLAPRFDEFTAQAERAGAGCSLLPATIFAARDGNEALDAALHALTG</sequence>
<keyword evidence="2" id="KW-0597">Phosphoprotein</keyword>
<protein>
    <recommendedName>
        <fullName evidence="8">PTS EIIB type-3 domain-containing protein</fullName>
    </recommendedName>
</protein>
<dbReference type="InterPro" id="IPR036095">
    <property type="entry name" value="PTS_EIIB-like_sf"/>
</dbReference>
<feature type="domain" description="PTS EIIB type-3" evidence="8">
    <location>
        <begin position="1"/>
        <end position="101"/>
    </location>
</feature>
<dbReference type="Gene3D" id="3.40.50.2300">
    <property type="match status" value="1"/>
</dbReference>
<evidence type="ECO:0000313" key="10">
    <source>
        <dbReference type="Proteomes" id="UP000298313"/>
    </source>
</evidence>
<evidence type="ECO:0000256" key="6">
    <source>
        <dbReference type="ARBA" id="ARBA00022777"/>
    </source>
</evidence>
<dbReference type="GO" id="GO:0016301">
    <property type="term" value="F:kinase activity"/>
    <property type="evidence" value="ECO:0007669"/>
    <property type="project" value="UniProtKB-KW"/>
</dbReference>
<name>A0A4R9BCF5_9MICO</name>
<evidence type="ECO:0000256" key="3">
    <source>
        <dbReference type="ARBA" id="ARBA00022597"/>
    </source>
</evidence>
<keyword evidence="6" id="KW-0418">Kinase</keyword>
<proteinExistence type="predicted"/>
<dbReference type="RefSeq" id="WP_134522627.1">
    <property type="nucleotide sequence ID" value="NZ_SOHH01000039.1"/>
</dbReference>
<evidence type="ECO:0000256" key="7">
    <source>
        <dbReference type="PROSITE-ProRule" id="PRU00423"/>
    </source>
</evidence>
<evidence type="ECO:0000259" key="8">
    <source>
        <dbReference type="PROSITE" id="PS51100"/>
    </source>
</evidence>
<dbReference type="OrthoDB" id="9808134at2"/>
<evidence type="ECO:0000256" key="2">
    <source>
        <dbReference type="ARBA" id="ARBA00022553"/>
    </source>
</evidence>
<dbReference type="SUPFAM" id="SSF52794">
    <property type="entry name" value="PTS system IIB component-like"/>
    <property type="match status" value="1"/>
</dbReference>
<keyword evidence="4" id="KW-0808">Transferase</keyword>
<dbReference type="GO" id="GO:0009401">
    <property type="term" value="P:phosphoenolpyruvate-dependent sugar phosphotransferase system"/>
    <property type="evidence" value="ECO:0007669"/>
    <property type="project" value="UniProtKB-KW"/>
</dbReference>
<keyword evidence="10" id="KW-1185">Reference proteome</keyword>
<gene>
    <name evidence="9" type="ORF">E3T48_04385</name>
</gene>
<dbReference type="AlphaFoldDB" id="A0A4R9BCF5"/>
<evidence type="ECO:0000313" key="9">
    <source>
        <dbReference type="EMBL" id="TFD80961.1"/>
    </source>
</evidence>
<reference evidence="9 10" key="1">
    <citation type="submission" date="2019-03" db="EMBL/GenBank/DDBJ databases">
        <title>Genomics of glacier-inhabiting Cryobacterium strains.</title>
        <authorList>
            <person name="Liu Q."/>
            <person name="Xin Y.-H."/>
        </authorList>
    </citation>
    <scope>NUCLEOTIDE SEQUENCE [LARGE SCALE GENOMIC DNA]</scope>
    <source>
        <strain evidence="9 10">Hh4</strain>
    </source>
</reference>
<dbReference type="PANTHER" id="PTHR34581:SF2">
    <property type="entry name" value="PTS SYSTEM N,N'-DIACETYLCHITOBIOSE-SPECIFIC EIIB COMPONENT"/>
    <property type="match status" value="1"/>
</dbReference>
<keyword evidence="5" id="KW-0598">Phosphotransferase system</keyword>
<dbReference type="Pfam" id="PF02302">
    <property type="entry name" value="PTS_IIB"/>
    <property type="match status" value="1"/>
</dbReference>
<dbReference type="Proteomes" id="UP000298313">
    <property type="component" value="Unassembled WGS sequence"/>
</dbReference>
<dbReference type="InterPro" id="IPR013012">
    <property type="entry name" value="PTS_EIIB_3"/>
</dbReference>
<dbReference type="InterPro" id="IPR003501">
    <property type="entry name" value="PTS_EIIB_2/3"/>
</dbReference>
<dbReference type="EMBL" id="SOHH01000039">
    <property type="protein sequence ID" value="TFD80961.1"/>
    <property type="molecule type" value="Genomic_DNA"/>
</dbReference>
<evidence type="ECO:0000256" key="5">
    <source>
        <dbReference type="ARBA" id="ARBA00022683"/>
    </source>
</evidence>
<accession>A0A4R9BCF5</accession>
<dbReference type="PROSITE" id="PS51100">
    <property type="entry name" value="PTS_EIIB_TYPE_3"/>
    <property type="match status" value="1"/>
</dbReference>
<evidence type="ECO:0000256" key="4">
    <source>
        <dbReference type="ARBA" id="ARBA00022679"/>
    </source>
</evidence>
<organism evidence="9 10">
    <name type="scientific">Cryobacterium fucosi</name>
    <dbReference type="NCBI Taxonomy" id="1259157"/>
    <lineage>
        <taxon>Bacteria</taxon>
        <taxon>Bacillati</taxon>
        <taxon>Actinomycetota</taxon>
        <taxon>Actinomycetes</taxon>
        <taxon>Micrococcales</taxon>
        <taxon>Microbacteriaceae</taxon>
        <taxon>Cryobacterium</taxon>
    </lineage>
</organism>
<feature type="modified residue" description="Phosphocysteine; by EIIA" evidence="7">
    <location>
        <position position="7"/>
    </location>
</feature>
<comment type="caution">
    <text evidence="9">The sequence shown here is derived from an EMBL/GenBank/DDBJ whole genome shotgun (WGS) entry which is preliminary data.</text>
</comment>